<name>A0A1F7JGH9_9BACT</name>
<feature type="region of interest" description="Disordered" evidence="1">
    <location>
        <begin position="42"/>
        <end position="61"/>
    </location>
</feature>
<proteinExistence type="predicted"/>
<protein>
    <submittedName>
        <fullName evidence="2">Uncharacterized protein</fullName>
    </submittedName>
</protein>
<dbReference type="EMBL" id="MGAV01000013">
    <property type="protein sequence ID" value="OGK54717.1"/>
    <property type="molecule type" value="Genomic_DNA"/>
</dbReference>
<dbReference type="Proteomes" id="UP000177418">
    <property type="component" value="Unassembled WGS sequence"/>
</dbReference>
<organism evidence="2 3">
    <name type="scientific">Candidatus Roizmanbacteria bacterium RIFCSPLOWO2_02_FULL_36_11</name>
    <dbReference type="NCBI Taxonomy" id="1802071"/>
    <lineage>
        <taxon>Bacteria</taxon>
        <taxon>Candidatus Roizmaniibacteriota</taxon>
    </lineage>
</organism>
<sequence>MKHYICTGGCQGVSDVPGTCQAKDCVKHGQPLNECECTDDLHQKPDQSENQEKEQDTDKLS</sequence>
<evidence type="ECO:0000313" key="3">
    <source>
        <dbReference type="Proteomes" id="UP000177418"/>
    </source>
</evidence>
<comment type="caution">
    <text evidence="2">The sequence shown here is derived from an EMBL/GenBank/DDBJ whole genome shotgun (WGS) entry which is preliminary data.</text>
</comment>
<reference evidence="2 3" key="1">
    <citation type="journal article" date="2016" name="Nat. Commun.">
        <title>Thousands of microbial genomes shed light on interconnected biogeochemical processes in an aquifer system.</title>
        <authorList>
            <person name="Anantharaman K."/>
            <person name="Brown C.T."/>
            <person name="Hug L.A."/>
            <person name="Sharon I."/>
            <person name="Castelle C.J."/>
            <person name="Probst A.J."/>
            <person name="Thomas B.C."/>
            <person name="Singh A."/>
            <person name="Wilkins M.J."/>
            <person name="Karaoz U."/>
            <person name="Brodie E.L."/>
            <person name="Williams K.H."/>
            <person name="Hubbard S.S."/>
            <person name="Banfield J.F."/>
        </authorList>
    </citation>
    <scope>NUCLEOTIDE SEQUENCE [LARGE SCALE GENOMIC DNA]</scope>
</reference>
<gene>
    <name evidence="2" type="ORF">A3H78_05490</name>
</gene>
<dbReference type="AlphaFoldDB" id="A0A1F7JGH9"/>
<evidence type="ECO:0000313" key="2">
    <source>
        <dbReference type="EMBL" id="OGK54717.1"/>
    </source>
</evidence>
<evidence type="ECO:0000256" key="1">
    <source>
        <dbReference type="SAM" id="MobiDB-lite"/>
    </source>
</evidence>
<accession>A0A1F7JGH9</accession>